<sequence>MARTSNNRSPELEAIGSDIVKRLGGTWKPGGAMCLCPAHADRTPSLSVRVGDHALLFKCFAGCDTRDVIHEILRLDEKALQHVNKAAKAPSAMGTDLWRRQRAQRIWDDARPLSATPAEIYLRRRRIAILPRGLRFHPRTPLGQGDAVDFRPAMIAALHNGGLHAEGRFVAIQRTFFDRDDARRARDLSDPRMMLGRPDRAAVMLAPATSVLGLAEGIETALSAMILFDIPVWATLGADRLHQIAIPDRVRRLVLFPDNDIAGEIGAASALEVYAMPGRIIETEYPPMGFKDWNDVLRMAGERVRLAS</sequence>
<feature type="domain" description="Toprim" evidence="7">
    <location>
        <begin position="212"/>
        <end position="302"/>
    </location>
</feature>
<dbReference type="Pfam" id="PF23639">
    <property type="entry name" value="DUF7146"/>
    <property type="match status" value="1"/>
</dbReference>
<dbReference type="Gene3D" id="3.90.580.10">
    <property type="entry name" value="Zinc finger, CHC2-type domain"/>
    <property type="match status" value="1"/>
</dbReference>
<dbReference type="InterPro" id="IPR034154">
    <property type="entry name" value="TOPRIM_DnaG/twinkle"/>
</dbReference>
<proteinExistence type="predicted"/>
<dbReference type="GO" id="GO:0003677">
    <property type="term" value="F:DNA binding"/>
    <property type="evidence" value="ECO:0007669"/>
    <property type="project" value="InterPro"/>
</dbReference>
<dbReference type="InterPro" id="IPR055570">
    <property type="entry name" value="DUF7146"/>
</dbReference>
<evidence type="ECO:0000256" key="5">
    <source>
        <dbReference type="ARBA" id="ARBA00022705"/>
    </source>
</evidence>
<evidence type="ECO:0000256" key="3">
    <source>
        <dbReference type="ARBA" id="ARBA00022679"/>
    </source>
</evidence>
<dbReference type="GO" id="GO:0000428">
    <property type="term" value="C:DNA-directed RNA polymerase complex"/>
    <property type="evidence" value="ECO:0007669"/>
    <property type="project" value="UniProtKB-KW"/>
</dbReference>
<keyword evidence="5" id="KW-0235">DNA replication</keyword>
<dbReference type="OrthoDB" id="7465087at2"/>
<organism evidence="9 10">
    <name type="scientific">Edaphosphingomonas haloaromaticamans</name>
    <dbReference type="NCBI Taxonomy" id="653954"/>
    <lineage>
        <taxon>Bacteria</taxon>
        <taxon>Pseudomonadati</taxon>
        <taxon>Pseudomonadota</taxon>
        <taxon>Alphaproteobacteria</taxon>
        <taxon>Sphingomonadales</taxon>
        <taxon>Rhizorhabdaceae</taxon>
        <taxon>Edaphosphingomonas</taxon>
    </lineage>
</organism>
<accession>A0A1S1HK78</accession>
<dbReference type="InterPro" id="IPR036977">
    <property type="entry name" value="DNA_primase_Znf_CHC2"/>
</dbReference>
<keyword evidence="2" id="KW-0639">Primosome</keyword>
<evidence type="ECO:0000256" key="4">
    <source>
        <dbReference type="ARBA" id="ARBA00022695"/>
    </source>
</evidence>
<dbReference type="Gene3D" id="3.40.1360.10">
    <property type="match status" value="1"/>
</dbReference>
<keyword evidence="10" id="KW-1185">Reference proteome</keyword>
<evidence type="ECO:0000256" key="6">
    <source>
        <dbReference type="ARBA" id="ARBA00023163"/>
    </source>
</evidence>
<evidence type="ECO:0000313" key="10">
    <source>
        <dbReference type="Proteomes" id="UP000179467"/>
    </source>
</evidence>
<evidence type="ECO:0000259" key="8">
    <source>
        <dbReference type="Pfam" id="PF23639"/>
    </source>
</evidence>
<dbReference type="Pfam" id="PF13362">
    <property type="entry name" value="Toprim_3"/>
    <property type="match status" value="1"/>
</dbReference>
<evidence type="ECO:0000313" key="9">
    <source>
        <dbReference type="EMBL" id="OHT21633.1"/>
    </source>
</evidence>
<keyword evidence="6" id="KW-0804">Transcription</keyword>
<dbReference type="SUPFAM" id="SSF57783">
    <property type="entry name" value="Zinc beta-ribbon"/>
    <property type="match status" value="1"/>
</dbReference>
<comment type="caution">
    <text evidence="9">The sequence shown here is derived from an EMBL/GenBank/DDBJ whole genome shotgun (WGS) entry which is preliminary data.</text>
</comment>
<dbReference type="GO" id="GO:0008270">
    <property type="term" value="F:zinc ion binding"/>
    <property type="evidence" value="ECO:0007669"/>
    <property type="project" value="InterPro"/>
</dbReference>
<dbReference type="AlphaFoldDB" id="A0A1S1HK78"/>
<reference evidence="9 10" key="1">
    <citation type="submission" date="2016-09" db="EMBL/GenBank/DDBJ databases">
        <title>Metabolic pathway, cell adaptation mechanisms and a novel monoxygenase revealed through proteogenomic-transcription analysis of a Sphingomonas haloaromaticamans strain degrading the fungicide ortho-phenylphenol.</title>
        <authorList>
            <person name="Perruchon C."/>
            <person name="Papadopoulou E.S."/>
            <person name="Rousidou C."/>
            <person name="Vasileiadis S."/>
            <person name="Tanou G."/>
            <person name="Amoutzias G."/>
            <person name="Molassiotis A."/>
            <person name="Karpouzas D.G."/>
        </authorList>
    </citation>
    <scope>NUCLEOTIDE SEQUENCE [LARGE SCALE GENOMIC DNA]</scope>
    <source>
        <strain evidence="9 10">P3</strain>
    </source>
</reference>
<keyword evidence="1" id="KW-0240">DNA-directed RNA polymerase</keyword>
<dbReference type="InterPro" id="IPR006171">
    <property type="entry name" value="TOPRIM_dom"/>
</dbReference>
<keyword evidence="4" id="KW-0548">Nucleotidyltransferase</keyword>
<feature type="domain" description="DUF7146" evidence="8">
    <location>
        <begin position="99"/>
        <end position="204"/>
    </location>
</feature>
<keyword evidence="3" id="KW-0808">Transferase</keyword>
<evidence type="ECO:0000259" key="7">
    <source>
        <dbReference type="Pfam" id="PF13362"/>
    </source>
</evidence>
<dbReference type="GO" id="GO:0006269">
    <property type="term" value="P:DNA replication, synthesis of primer"/>
    <property type="evidence" value="ECO:0007669"/>
    <property type="project" value="UniProtKB-KW"/>
</dbReference>
<dbReference type="GO" id="GO:0016779">
    <property type="term" value="F:nucleotidyltransferase activity"/>
    <property type="evidence" value="ECO:0007669"/>
    <property type="project" value="UniProtKB-KW"/>
</dbReference>
<gene>
    <name evidence="9" type="ORF">BHE75_03644</name>
</gene>
<name>A0A1S1HK78_9SPHN</name>
<dbReference type="EMBL" id="MIPT01000001">
    <property type="protein sequence ID" value="OHT21633.1"/>
    <property type="molecule type" value="Genomic_DNA"/>
</dbReference>
<dbReference type="RefSeq" id="WP_070934661.1">
    <property type="nucleotide sequence ID" value="NZ_MIPT01000001.1"/>
</dbReference>
<evidence type="ECO:0000256" key="1">
    <source>
        <dbReference type="ARBA" id="ARBA00022478"/>
    </source>
</evidence>
<evidence type="ECO:0000256" key="2">
    <source>
        <dbReference type="ARBA" id="ARBA00022515"/>
    </source>
</evidence>
<dbReference type="GO" id="GO:1990077">
    <property type="term" value="C:primosome complex"/>
    <property type="evidence" value="ECO:0007669"/>
    <property type="project" value="UniProtKB-KW"/>
</dbReference>
<dbReference type="Proteomes" id="UP000179467">
    <property type="component" value="Unassembled WGS sequence"/>
</dbReference>
<protein>
    <submittedName>
        <fullName evidence="9">Uncharacterized protein</fullName>
    </submittedName>
</protein>
<dbReference type="CDD" id="cd01029">
    <property type="entry name" value="TOPRIM_primases"/>
    <property type="match status" value="1"/>
</dbReference>